<protein>
    <submittedName>
        <fullName evidence="1">Unnamed protein product</fullName>
    </submittedName>
</protein>
<accession>A0A9W6XR25</accession>
<organism evidence="1 2">
    <name type="scientific">Phytophthora lilii</name>
    <dbReference type="NCBI Taxonomy" id="2077276"/>
    <lineage>
        <taxon>Eukaryota</taxon>
        <taxon>Sar</taxon>
        <taxon>Stramenopiles</taxon>
        <taxon>Oomycota</taxon>
        <taxon>Peronosporomycetes</taxon>
        <taxon>Peronosporales</taxon>
        <taxon>Peronosporaceae</taxon>
        <taxon>Phytophthora</taxon>
    </lineage>
</organism>
<name>A0A9W6XR25_9STRA</name>
<comment type="caution">
    <text evidence="1">The sequence shown here is derived from an EMBL/GenBank/DDBJ whole genome shotgun (WGS) entry which is preliminary data.</text>
</comment>
<dbReference type="AlphaFoldDB" id="A0A9W6XR25"/>
<evidence type="ECO:0000313" key="1">
    <source>
        <dbReference type="EMBL" id="GMF43492.1"/>
    </source>
</evidence>
<reference evidence="1" key="1">
    <citation type="submission" date="2023-04" db="EMBL/GenBank/DDBJ databases">
        <title>Phytophthora lilii NBRC 32176.</title>
        <authorList>
            <person name="Ichikawa N."/>
            <person name="Sato H."/>
            <person name="Tonouchi N."/>
        </authorList>
    </citation>
    <scope>NUCLEOTIDE SEQUENCE</scope>
    <source>
        <strain evidence="1">NBRC 32176</strain>
    </source>
</reference>
<evidence type="ECO:0000313" key="2">
    <source>
        <dbReference type="Proteomes" id="UP001165083"/>
    </source>
</evidence>
<keyword evidence="2" id="KW-1185">Reference proteome</keyword>
<dbReference type="EMBL" id="BSXW01002693">
    <property type="protein sequence ID" value="GMF43492.1"/>
    <property type="molecule type" value="Genomic_DNA"/>
</dbReference>
<sequence length="108" mass="11374">MISLNSQSVWKGIRPDRGYLPSASATAASAQLSNIIPQIHPTSSYIVPCDLIKNEYVASGDIVSAFDRGDAEIGKLISVPPDEYRPVAGLVQVPPVVGKVVGVGEKSI</sequence>
<dbReference type="Proteomes" id="UP001165083">
    <property type="component" value="Unassembled WGS sequence"/>
</dbReference>
<proteinExistence type="predicted"/>
<gene>
    <name evidence="1" type="ORF">Plil01_001688200</name>
</gene>